<evidence type="ECO:0008006" key="6">
    <source>
        <dbReference type="Google" id="ProtNLM"/>
    </source>
</evidence>
<evidence type="ECO:0000313" key="3">
    <source>
        <dbReference type="EMBL" id="GLS65265.1"/>
    </source>
</evidence>
<keyword evidence="1" id="KW-0175">Coiled coil</keyword>
<dbReference type="Proteomes" id="UP001156856">
    <property type="component" value="Unassembled WGS sequence"/>
</dbReference>
<keyword evidence="5" id="KW-1185">Reference proteome</keyword>
<dbReference type="EMBL" id="BSPK01000067">
    <property type="protein sequence ID" value="GLS65265.1"/>
    <property type="molecule type" value="Genomic_DNA"/>
</dbReference>
<feature type="coiled-coil region" evidence="1">
    <location>
        <begin position="25"/>
        <end position="55"/>
    </location>
</feature>
<reference evidence="3" key="4">
    <citation type="submission" date="2023-01" db="EMBL/GenBank/DDBJ databases">
        <title>Draft genome sequence of Methylobacterium oxalidis strain NBRC 107715.</title>
        <authorList>
            <person name="Sun Q."/>
            <person name="Mori K."/>
        </authorList>
    </citation>
    <scope>NUCLEOTIDE SEQUENCE</scope>
    <source>
        <strain evidence="3">NBRC 107715</strain>
    </source>
</reference>
<dbReference type="RefSeq" id="WP_147025542.1">
    <property type="nucleotide sequence ID" value="NZ_BJZU01000029.1"/>
</dbReference>
<gene>
    <name evidence="3" type="ORF">GCM10007888_36470</name>
    <name evidence="2" type="ORF">MOX02_19150</name>
</gene>
<dbReference type="Proteomes" id="UP000321960">
    <property type="component" value="Unassembled WGS sequence"/>
</dbReference>
<dbReference type="InterPro" id="IPR009579">
    <property type="entry name" value="DUF1192"/>
</dbReference>
<dbReference type="Pfam" id="PF06698">
    <property type="entry name" value="DUF1192"/>
    <property type="match status" value="1"/>
</dbReference>
<organism evidence="2 4">
    <name type="scientific">Methylobacterium oxalidis</name>
    <dbReference type="NCBI Taxonomy" id="944322"/>
    <lineage>
        <taxon>Bacteria</taxon>
        <taxon>Pseudomonadati</taxon>
        <taxon>Pseudomonadota</taxon>
        <taxon>Alphaproteobacteria</taxon>
        <taxon>Hyphomicrobiales</taxon>
        <taxon>Methylobacteriaceae</taxon>
        <taxon>Methylobacterium</taxon>
    </lineage>
</organism>
<reference evidence="2 4" key="3">
    <citation type="submission" date="2019-07" db="EMBL/GenBank/DDBJ databases">
        <title>Whole genome shotgun sequence of Methylobacterium oxalidis NBRC 107715.</title>
        <authorList>
            <person name="Hosoyama A."/>
            <person name="Uohara A."/>
            <person name="Ohji S."/>
            <person name="Ichikawa N."/>
        </authorList>
    </citation>
    <scope>NUCLEOTIDE SEQUENCE [LARGE SCALE GENOMIC DNA]</scope>
    <source>
        <strain evidence="2 4">NBRC 107715</strain>
    </source>
</reference>
<protein>
    <recommendedName>
        <fullName evidence="6">DUF1192 domain-containing protein</fullName>
    </recommendedName>
</protein>
<evidence type="ECO:0000313" key="5">
    <source>
        <dbReference type="Proteomes" id="UP001156856"/>
    </source>
</evidence>
<dbReference type="AlphaFoldDB" id="A0A512J1S3"/>
<name>A0A512J1S3_9HYPH</name>
<dbReference type="EMBL" id="BJZU01000029">
    <property type="protein sequence ID" value="GEP03877.1"/>
    <property type="molecule type" value="Genomic_DNA"/>
</dbReference>
<sequence length="62" mass="6991">MDDEMFPVRRAAAHEIGQKLDDFSVEELGERIALLRREIERLEAARDAKQAAKSAAGSVFKF</sequence>
<reference evidence="5" key="2">
    <citation type="journal article" date="2019" name="Int. J. Syst. Evol. Microbiol.">
        <title>The Global Catalogue of Microorganisms (GCM) 10K type strain sequencing project: providing services to taxonomists for standard genome sequencing and annotation.</title>
        <authorList>
            <consortium name="The Broad Institute Genomics Platform"/>
            <consortium name="The Broad Institute Genome Sequencing Center for Infectious Disease"/>
            <person name="Wu L."/>
            <person name="Ma J."/>
        </authorList>
    </citation>
    <scope>NUCLEOTIDE SEQUENCE [LARGE SCALE GENOMIC DNA]</scope>
    <source>
        <strain evidence="5">NBRC 107715</strain>
    </source>
</reference>
<evidence type="ECO:0000256" key="1">
    <source>
        <dbReference type="SAM" id="Coils"/>
    </source>
</evidence>
<reference evidence="3" key="1">
    <citation type="journal article" date="2014" name="Int. J. Syst. Evol. Microbiol.">
        <title>Complete genome of a new Firmicutes species belonging to the dominant human colonic microbiota ('Ruminococcus bicirculans') reveals two chromosomes and a selective capacity to utilize plant glucans.</title>
        <authorList>
            <consortium name="NISC Comparative Sequencing Program"/>
            <person name="Wegmann U."/>
            <person name="Louis P."/>
            <person name="Goesmann A."/>
            <person name="Henrissat B."/>
            <person name="Duncan S.H."/>
            <person name="Flint H.J."/>
        </authorList>
    </citation>
    <scope>NUCLEOTIDE SEQUENCE</scope>
    <source>
        <strain evidence="3">NBRC 107715</strain>
    </source>
</reference>
<accession>A0A512J1S3</accession>
<proteinExistence type="predicted"/>
<comment type="caution">
    <text evidence="2">The sequence shown here is derived from an EMBL/GenBank/DDBJ whole genome shotgun (WGS) entry which is preliminary data.</text>
</comment>
<evidence type="ECO:0000313" key="4">
    <source>
        <dbReference type="Proteomes" id="UP000321960"/>
    </source>
</evidence>
<evidence type="ECO:0000313" key="2">
    <source>
        <dbReference type="EMBL" id="GEP03877.1"/>
    </source>
</evidence>